<feature type="region of interest" description="Disordered" evidence="1">
    <location>
        <begin position="202"/>
        <end position="238"/>
    </location>
</feature>
<name>A0A1E5PHN2_9ACTN</name>
<reference evidence="2 3" key="1">
    <citation type="submission" date="2016-08" db="EMBL/GenBank/DDBJ databases">
        <title>Complete genome sequence of Streptomyces agglomeratus strain 6-3-2, a novel anti-MRSA actinomycete isolated from Wuli of Tebit, China.</title>
        <authorList>
            <person name="Chen X."/>
        </authorList>
    </citation>
    <scope>NUCLEOTIDE SEQUENCE [LARGE SCALE GENOMIC DNA]</scope>
    <source>
        <strain evidence="2 3">6-3-2</strain>
    </source>
</reference>
<feature type="compositionally biased region" description="Low complexity" evidence="1">
    <location>
        <begin position="215"/>
        <end position="228"/>
    </location>
</feature>
<gene>
    <name evidence="2" type="ORF">AS594_35975</name>
</gene>
<keyword evidence="3" id="KW-1185">Reference proteome</keyword>
<evidence type="ECO:0000313" key="2">
    <source>
        <dbReference type="EMBL" id="OEJ29016.1"/>
    </source>
</evidence>
<feature type="region of interest" description="Disordered" evidence="1">
    <location>
        <begin position="112"/>
        <end position="141"/>
    </location>
</feature>
<dbReference type="Proteomes" id="UP000095759">
    <property type="component" value="Unassembled WGS sequence"/>
</dbReference>
<protein>
    <submittedName>
        <fullName evidence="2">Uncharacterized protein</fullName>
    </submittedName>
</protein>
<comment type="caution">
    <text evidence="2">The sequence shown here is derived from an EMBL/GenBank/DDBJ whole genome shotgun (WGS) entry which is preliminary data.</text>
</comment>
<sequence length="354" mass="38727">MQIGTLVRRINTAVREHETAVARRLCADAEGEMSRCEGVALHHLQAAVEKASEWLSTQDRLRRVLFNRLEEAERNNDALVARSLMGQVNAVLAHDDPPSKAEAGIVAAVRGLKPPRRPQPARPIQSRTKPAPGTSTPREERRARRIALAEARSLLGRLDAKCLPAAKEQRLIRDLARVTETAGEWLSVRERGDVERWISKLAAQQRQQDADDTAKPAPCAPVSSSVPEASDRLGQPRLSPDVHASAAAAVRGALKKAAREQTTTSWARLGHQLGSALPPMGNADRVQVLILVDQATPPNEPLLCSLLAAGDLEVRKDYRSVAAALSLEAPIDDEDLRDVVEADVQQVFDTWHNR</sequence>
<feature type="compositionally biased region" description="Polar residues" evidence="1">
    <location>
        <begin position="125"/>
        <end position="136"/>
    </location>
</feature>
<accession>A0A1E5PHN2</accession>
<dbReference type="EMBL" id="MEHJ01000001">
    <property type="protein sequence ID" value="OEJ29016.1"/>
    <property type="molecule type" value="Genomic_DNA"/>
</dbReference>
<proteinExistence type="predicted"/>
<evidence type="ECO:0000256" key="1">
    <source>
        <dbReference type="SAM" id="MobiDB-lite"/>
    </source>
</evidence>
<evidence type="ECO:0000313" key="3">
    <source>
        <dbReference type="Proteomes" id="UP000095759"/>
    </source>
</evidence>
<organism evidence="2 3">
    <name type="scientific">Streptomyces agglomeratus</name>
    <dbReference type="NCBI Taxonomy" id="285458"/>
    <lineage>
        <taxon>Bacteria</taxon>
        <taxon>Bacillati</taxon>
        <taxon>Actinomycetota</taxon>
        <taxon>Actinomycetes</taxon>
        <taxon>Kitasatosporales</taxon>
        <taxon>Streptomycetaceae</taxon>
        <taxon>Streptomyces</taxon>
    </lineage>
</organism>
<dbReference type="AlphaFoldDB" id="A0A1E5PHN2"/>